<keyword evidence="2" id="KW-1185">Reference proteome</keyword>
<proteinExistence type="predicted"/>
<reference evidence="1" key="2">
    <citation type="submission" date="2022-06" db="UniProtKB">
        <authorList>
            <consortium name="EnsemblMetazoa"/>
        </authorList>
    </citation>
    <scope>IDENTIFICATION</scope>
</reference>
<name>A0A8R1XVR5_ONCVO</name>
<evidence type="ECO:0000313" key="1">
    <source>
        <dbReference type="EnsemblMetazoa" id="OVOC5206.1"/>
    </source>
</evidence>
<sequence>MSIDKSHCIVVVHCAAELYSDIQLISAYRNSGAMLLLSNINNPPTRFTCSSVQHTKLPAAYEFFDKSFDEAPL</sequence>
<dbReference type="EnsemblMetazoa" id="OVOC5206.1">
    <property type="protein sequence ID" value="OVOC5206.1"/>
    <property type="gene ID" value="WBGene00242015"/>
</dbReference>
<dbReference type="AlphaFoldDB" id="A0A8R1XVR5"/>
<organism evidence="1 2">
    <name type="scientific">Onchocerca volvulus</name>
    <dbReference type="NCBI Taxonomy" id="6282"/>
    <lineage>
        <taxon>Eukaryota</taxon>
        <taxon>Metazoa</taxon>
        <taxon>Ecdysozoa</taxon>
        <taxon>Nematoda</taxon>
        <taxon>Chromadorea</taxon>
        <taxon>Rhabditida</taxon>
        <taxon>Spirurina</taxon>
        <taxon>Spiruromorpha</taxon>
        <taxon>Filarioidea</taxon>
        <taxon>Onchocercidae</taxon>
        <taxon>Onchocerca</taxon>
    </lineage>
</organism>
<dbReference type="EMBL" id="CMVM020000150">
    <property type="status" value="NOT_ANNOTATED_CDS"/>
    <property type="molecule type" value="Genomic_DNA"/>
</dbReference>
<reference evidence="2" key="1">
    <citation type="submission" date="2013-10" db="EMBL/GenBank/DDBJ databases">
        <title>Genome sequencing of Onchocerca volvulus.</title>
        <authorList>
            <person name="Cotton J."/>
            <person name="Tsai J."/>
            <person name="Stanley E."/>
            <person name="Tracey A."/>
            <person name="Holroyd N."/>
            <person name="Lustigman S."/>
            <person name="Berriman M."/>
        </authorList>
    </citation>
    <scope>NUCLEOTIDE SEQUENCE</scope>
</reference>
<evidence type="ECO:0000313" key="2">
    <source>
        <dbReference type="Proteomes" id="UP000024404"/>
    </source>
</evidence>
<dbReference type="Proteomes" id="UP000024404">
    <property type="component" value="Unassembled WGS sequence"/>
</dbReference>
<protein>
    <submittedName>
        <fullName evidence="1">Uncharacterized protein</fullName>
    </submittedName>
</protein>
<accession>A0A8R1XVR5</accession>